<dbReference type="Gene3D" id="3.40.50.720">
    <property type="entry name" value="NAD(P)-binding Rossmann-like Domain"/>
    <property type="match status" value="1"/>
</dbReference>
<dbReference type="Proteomes" id="UP001597085">
    <property type="component" value="Unassembled WGS sequence"/>
</dbReference>
<organism evidence="3 4">
    <name type="scientific">Halobellus rarus</name>
    <dbReference type="NCBI Taxonomy" id="1126237"/>
    <lineage>
        <taxon>Archaea</taxon>
        <taxon>Methanobacteriati</taxon>
        <taxon>Methanobacteriota</taxon>
        <taxon>Stenosarchaea group</taxon>
        <taxon>Halobacteria</taxon>
        <taxon>Halobacteriales</taxon>
        <taxon>Haloferacaceae</taxon>
        <taxon>Halobellus</taxon>
    </lineage>
</organism>
<evidence type="ECO:0000313" key="4">
    <source>
        <dbReference type="Proteomes" id="UP001597085"/>
    </source>
</evidence>
<dbReference type="InterPro" id="IPR036291">
    <property type="entry name" value="NAD(P)-bd_dom_sf"/>
</dbReference>
<dbReference type="AlphaFoldDB" id="A0ABD6CSP5"/>
<feature type="domain" description="NAD-dependent epimerase/dehydratase" evidence="2">
    <location>
        <begin position="6"/>
        <end position="232"/>
    </location>
</feature>
<dbReference type="PRINTS" id="PR01713">
    <property type="entry name" value="NUCEPIMERASE"/>
</dbReference>
<dbReference type="Pfam" id="PF01370">
    <property type="entry name" value="Epimerase"/>
    <property type="match status" value="1"/>
</dbReference>
<reference evidence="3 4" key="1">
    <citation type="journal article" date="2019" name="Int. J. Syst. Evol. Microbiol.">
        <title>The Global Catalogue of Microorganisms (GCM) 10K type strain sequencing project: providing services to taxonomists for standard genome sequencing and annotation.</title>
        <authorList>
            <consortium name="The Broad Institute Genomics Platform"/>
            <consortium name="The Broad Institute Genome Sequencing Center for Infectious Disease"/>
            <person name="Wu L."/>
            <person name="Ma J."/>
        </authorList>
    </citation>
    <scope>NUCLEOTIDE SEQUENCE [LARGE SCALE GENOMIC DNA]</scope>
    <source>
        <strain evidence="3 4">CGMCC 1.12121</strain>
    </source>
</reference>
<evidence type="ECO:0000259" key="2">
    <source>
        <dbReference type="Pfam" id="PF01370"/>
    </source>
</evidence>
<keyword evidence="4" id="KW-1185">Reference proteome</keyword>
<dbReference type="PANTHER" id="PTHR43245:SF13">
    <property type="entry name" value="UDP-D-APIOSE_UDP-D-XYLOSE SYNTHASE 2"/>
    <property type="match status" value="1"/>
</dbReference>
<evidence type="ECO:0000256" key="1">
    <source>
        <dbReference type="SAM" id="MobiDB-lite"/>
    </source>
</evidence>
<name>A0ABD6CSP5_9EURY</name>
<accession>A0ABD6CSP5</accession>
<proteinExistence type="predicted"/>
<dbReference type="PANTHER" id="PTHR43245">
    <property type="entry name" value="BIFUNCTIONAL POLYMYXIN RESISTANCE PROTEIN ARNA"/>
    <property type="match status" value="1"/>
</dbReference>
<dbReference type="EMBL" id="JBHUDK010000012">
    <property type="protein sequence ID" value="MFD1600112.1"/>
    <property type="molecule type" value="Genomic_DNA"/>
</dbReference>
<dbReference type="RefSeq" id="WP_256421164.1">
    <property type="nucleotide sequence ID" value="NZ_JANHDI010000006.1"/>
</dbReference>
<feature type="compositionally biased region" description="Polar residues" evidence="1">
    <location>
        <begin position="301"/>
        <end position="313"/>
    </location>
</feature>
<comment type="caution">
    <text evidence="3">The sequence shown here is derived from an EMBL/GenBank/DDBJ whole genome shotgun (WGS) entry which is preliminary data.</text>
</comment>
<dbReference type="InterPro" id="IPR050177">
    <property type="entry name" value="Lipid_A_modif_metabolic_enz"/>
</dbReference>
<sequence>MEARRVLITGGSGFIGGALVDAFRSETDVRVLDIDPEKTPPGDVELIEGDVREREVVEEAIDGVDVVFHQAALVSVAASVDDPVESHTVNATGTLRVLEAARRHDARVVLASSAAVYGDPDSVPVSETDPLVPTSPYGLDKLASDHYARLYHDLYGLETVALRYFNVYGPGQTGGDYAGVIQVFLEQARNGDPITVHGDGGQTRDFVHVDDVVRANRLAAETDHVGAAYNVGTGTSTSITRLAERARDAVGSDSPVVHTEARDGDIRHSRADVSRARERLGYEPTVGLEAGLETLVRAESPTDSDSAGNERQT</sequence>
<dbReference type="SUPFAM" id="SSF51735">
    <property type="entry name" value="NAD(P)-binding Rossmann-fold domains"/>
    <property type="match status" value="1"/>
</dbReference>
<dbReference type="InterPro" id="IPR001509">
    <property type="entry name" value="Epimerase_deHydtase"/>
</dbReference>
<protein>
    <submittedName>
        <fullName evidence="3">NAD-dependent epimerase/dehydratase family protein</fullName>
    </submittedName>
</protein>
<feature type="region of interest" description="Disordered" evidence="1">
    <location>
        <begin position="292"/>
        <end position="313"/>
    </location>
</feature>
<gene>
    <name evidence="3" type="ORF">ACFSBX_14200</name>
</gene>
<evidence type="ECO:0000313" key="3">
    <source>
        <dbReference type="EMBL" id="MFD1600112.1"/>
    </source>
</evidence>